<feature type="transmembrane region" description="Helical" evidence="1">
    <location>
        <begin position="99"/>
        <end position="130"/>
    </location>
</feature>
<keyword evidence="3" id="KW-1185">Reference proteome</keyword>
<keyword evidence="1" id="KW-0812">Transmembrane</keyword>
<dbReference type="Proteomes" id="UP000309584">
    <property type="component" value="Unassembled WGS sequence"/>
</dbReference>
<protein>
    <submittedName>
        <fullName evidence="2">Uncharacterized protein</fullName>
    </submittedName>
</protein>
<gene>
    <name evidence="2" type="ORF">CQA75_05880</name>
</gene>
<sequence>MLFAIFLGLFVGILFFGGYLIGFYIYSFTILAIFALLNYFIRINIKEFVKSYFLTFFIIFLITIIIGFYITYGVDNVEHFVPFMNSPEVEKLSLDGYRIYIYMDFLSCLIFVLVFLTLFIILCLLQAYFFKCYSTGEKRKKISWFIGFICNISLIASCIAIIFEDINMKKLF</sequence>
<keyword evidence="1" id="KW-1133">Transmembrane helix</keyword>
<comment type="caution">
    <text evidence="2">The sequence shown here is derived from an EMBL/GenBank/DDBJ whole genome shotgun (WGS) entry which is preliminary data.</text>
</comment>
<accession>A0ABY2THU1</accession>
<dbReference type="EMBL" id="NXLY01000010">
    <property type="protein sequence ID" value="TKX33676.1"/>
    <property type="molecule type" value="Genomic_DNA"/>
</dbReference>
<feature type="transmembrane region" description="Helical" evidence="1">
    <location>
        <begin position="51"/>
        <end position="72"/>
    </location>
</feature>
<evidence type="ECO:0000256" key="1">
    <source>
        <dbReference type="SAM" id="Phobius"/>
    </source>
</evidence>
<evidence type="ECO:0000313" key="2">
    <source>
        <dbReference type="EMBL" id="TKX33676.1"/>
    </source>
</evidence>
<evidence type="ECO:0000313" key="3">
    <source>
        <dbReference type="Proteomes" id="UP000309584"/>
    </source>
</evidence>
<keyword evidence="1" id="KW-0472">Membrane</keyword>
<feature type="transmembrane region" description="Helical" evidence="1">
    <location>
        <begin position="142"/>
        <end position="163"/>
    </location>
</feature>
<feature type="transmembrane region" description="Helical" evidence="1">
    <location>
        <begin position="6"/>
        <end position="39"/>
    </location>
</feature>
<proteinExistence type="predicted"/>
<name>A0ABY2THU1_9BACT</name>
<reference evidence="2 3" key="1">
    <citation type="submission" date="2018-05" db="EMBL/GenBank/DDBJ databases">
        <title>Novel Campyloabacter and Helicobacter Species and Strains.</title>
        <authorList>
            <person name="Mannion A.J."/>
            <person name="Shen Z."/>
            <person name="Fox J.G."/>
        </authorList>
    </citation>
    <scope>NUCLEOTIDE SEQUENCE [LARGE SCALE GENOMIC DNA]</scope>
    <source>
        <strain evidence="3">MIT10-5678</strain>
    </source>
</reference>
<dbReference type="RefSeq" id="WP_137624100.1">
    <property type="nucleotide sequence ID" value="NZ_NXLY01000010.1"/>
</dbReference>
<organism evidence="2 3">
    <name type="scientific">Campylobacter taeniopygiae</name>
    <dbReference type="NCBI Taxonomy" id="2510188"/>
    <lineage>
        <taxon>Bacteria</taxon>
        <taxon>Pseudomonadati</taxon>
        <taxon>Campylobacterota</taxon>
        <taxon>Epsilonproteobacteria</taxon>
        <taxon>Campylobacterales</taxon>
        <taxon>Campylobacteraceae</taxon>
        <taxon>Campylobacter</taxon>
    </lineage>
</organism>